<evidence type="ECO:0000256" key="1">
    <source>
        <dbReference type="SAM" id="Phobius"/>
    </source>
</evidence>
<comment type="caution">
    <text evidence="2">The sequence shown here is derived from an EMBL/GenBank/DDBJ whole genome shotgun (WGS) entry which is preliminary data.</text>
</comment>
<evidence type="ECO:0000313" key="2">
    <source>
        <dbReference type="EMBL" id="KRY99121.1"/>
    </source>
</evidence>
<keyword evidence="1" id="KW-0472">Membrane</keyword>
<name>A0A0V1GLW8_TRIPS</name>
<dbReference type="Proteomes" id="UP000054805">
    <property type="component" value="Unassembled WGS sequence"/>
</dbReference>
<proteinExistence type="predicted"/>
<keyword evidence="3" id="KW-1185">Reference proteome</keyword>
<sequence>METYAYGILLKALMEFKCSALSIALSNLLIFGASLLRKRYKYWLKIPSDFVHHL</sequence>
<evidence type="ECO:0000313" key="3">
    <source>
        <dbReference type="Proteomes" id="UP000054805"/>
    </source>
</evidence>
<keyword evidence="1" id="KW-0812">Transmembrane</keyword>
<organism evidence="2 3">
    <name type="scientific">Trichinella pseudospiralis</name>
    <name type="common">Parasitic roundworm</name>
    <dbReference type="NCBI Taxonomy" id="6337"/>
    <lineage>
        <taxon>Eukaryota</taxon>
        <taxon>Metazoa</taxon>
        <taxon>Ecdysozoa</taxon>
        <taxon>Nematoda</taxon>
        <taxon>Enoplea</taxon>
        <taxon>Dorylaimia</taxon>
        <taxon>Trichinellida</taxon>
        <taxon>Trichinellidae</taxon>
        <taxon>Trichinella</taxon>
    </lineage>
</organism>
<keyword evidence="1" id="KW-1133">Transmembrane helix</keyword>
<accession>A0A0V1GLW8</accession>
<feature type="transmembrane region" description="Helical" evidence="1">
    <location>
        <begin position="20"/>
        <end position="36"/>
    </location>
</feature>
<gene>
    <name evidence="2" type="ORF">T4B_10140</name>
</gene>
<protein>
    <submittedName>
        <fullName evidence="2">Uncharacterized protein</fullName>
    </submittedName>
</protein>
<dbReference type="EMBL" id="JYDS01001346">
    <property type="protein sequence ID" value="KRY99121.1"/>
    <property type="molecule type" value="Genomic_DNA"/>
</dbReference>
<dbReference type="AlphaFoldDB" id="A0A0V1GLW8"/>
<reference evidence="2 3" key="1">
    <citation type="submission" date="2015-01" db="EMBL/GenBank/DDBJ databases">
        <title>Evolution of Trichinella species and genotypes.</title>
        <authorList>
            <person name="Korhonen P.K."/>
            <person name="Edoardo P."/>
            <person name="Giuseppe L.R."/>
            <person name="Gasser R.B."/>
        </authorList>
    </citation>
    <scope>NUCLEOTIDE SEQUENCE [LARGE SCALE GENOMIC DNA]</scope>
    <source>
        <strain evidence="2">ISS588</strain>
    </source>
</reference>